<keyword evidence="3" id="KW-1185">Reference proteome</keyword>
<dbReference type="SUPFAM" id="SSF46785">
    <property type="entry name" value="Winged helix' DNA-binding domain"/>
    <property type="match status" value="1"/>
</dbReference>
<dbReference type="InterPro" id="IPR036390">
    <property type="entry name" value="WH_DNA-bd_sf"/>
</dbReference>
<evidence type="ECO:0000313" key="3">
    <source>
        <dbReference type="Proteomes" id="UP001321486"/>
    </source>
</evidence>
<dbReference type="Proteomes" id="UP001321486">
    <property type="component" value="Chromosome"/>
</dbReference>
<protein>
    <submittedName>
        <fullName evidence="2">Transcriptional regulator</fullName>
    </submittedName>
</protein>
<evidence type="ECO:0000313" key="2">
    <source>
        <dbReference type="EMBL" id="BDZ50001.1"/>
    </source>
</evidence>
<feature type="domain" description="HTH arsR-type" evidence="1">
    <location>
        <begin position="16"/>
        <end position="109"/>
    </location>
</feature>
<dbReference type="RefSeq" id="WP_286346652.1">
    <property type="nucleotide sequence ID" value="NZ_AP027732.1"/>
</dbReference>
<dbReference type="Pfam" id="PF12840">
    <property type="entry name" value="HTH_20"/>
    <property type="match status" value="1"/>
</dbReference>
<dbReference type="Gene3D" id="1.10.10.10">
    <property type="entry name" value="Winged helix-like DNA-binding domain superfamily/Winged helix DNA-binding domain"/>
    <property type="match status" value="1"/>
</dbReference>
<dbReference type="EMBL" id="AP027732">
    <property type="protein sequence ID" value="BDZ50001.1"/>
    <property type="molecule type" value="Genomic_DNA"/>
</dbReference>
<dbReference type="InterPro" id="IPR001845">
    <property type="entry name" value="HTH_ArsR_DNA-bd_dom"/>
</dbReference>
<proteinExistence type="predicted"/>
<sequence>MVDDSKQTNSRILEAGALRAMAHPVRADLYEALSAFGPATATQLGQRLGESSGSTSYHLRQLAKHGLVREVEGRGTTRERWWERVPGGIDVSYYDHDDEASRVSAQMVARLWERSRAALLDDFQNNPETVGPEWYRASTLDTANFNATVDELRNVVRAWHDFDHTYLQPLRGREAEPGARRIQVHFNAFPLIDTQAPAPDTQATASQGD</sequence>
<name>A0ABM8GNJ1_9MICO</name>
<dbReference type="CDD" id="cd00090">
    <property type="entry name" value="HTH_ARSR"/>
    <property type="match status" value="1"/>
</dbReference>
<reference evidence="3" key="1">
    <citation type="journal article" date="2019" name="Int. J. Syst. Evol. Microbiol.">
        <title>The Global Catalogue of Microorganisms (GCM) 10K type strain sequencing project: providing services to taxonomists for standard genome sequencing and annotation.</title>
        <authorList>
            <consortium name="The Broad Institute Genomics Platform"/>
            <consortium name="The Broad Institute Genome Sequencing Center for Infectious Disease"/>
            <person name="Wu L."/>
            <person name="Ma J."/>
        </authorList>
    </citation>
    <scope>NUCLEOTIDE SEQUENCE [LARGE SCALE GENOMIC DNA]</scope>
    <source>
        <strain evidence="3">NBRC 108728</strain>
    </source>
</reference>
<dbReference type="SMART" id="SM00418">
    <property type="entry name" value="HTH_ARSR"/>
    <property type="match status" value="1"/>
</dbReference>
<organism evidence="2 3">
    <name type="scientific">Frondihabitans sucicola</name>
    <dbReference type="NCBI Taxonomy" id="1268041"/>
    <lineage>
        <taxon>Bacteria</taxon>
        <taxon>Bacillati</taxon>
        <taxon>Actinomycetota</taxon>
        <taxon>Actinomycetes</taxon>
        <taxon>Micrococcales</taxon>
        <taxon>Microbacteriaceae</taxon>
        <taxon>Frondihabitans</taxon>
    </lineage>
</organism>
<dbReference type="InterPro" id="IPR011991">
    <property type="entry name" value="ArsR-like_HTH"/>
</dbReference>
<accession>A0ABM8GNJ1</accession>
<dbReference type="InterPro" id="IPR036388">
    <property type="entry name" value="WH-like_DNA-bd_sf"/>
</dbReference>
<gene>
    <name evidence="2" type="ORF">GCM10025867_22420</name>
</gene>
<evidence type="ECO:0000259" key="1">
    <source>
        <dbReference type="SMART" id="SM00418"/>
    </source>
</evidence>